<reference evidence="2 3" key="1">
    <citation type="submission" date="2020-03" db="EMBL/GenBank/DDBJ databases">
        <title>A novel species.</title>
        <authorList>
            <person name="Gao J."/>
        </authorList>
    </citation>
    <scope>NUCLEOTIDE SEQUENCE [LARGE SCALE GENOMIC DNA]</scope>
    <source>
        <strain evidence="2 3">QMT-12</strain>
    </source>
</reference>
<sequence>MSDHDPSLESSAAIRARIDTSTPHSARFWNYFVGGKDHYDVDREVGEQIKEIFPGLVDVAVTSRHFLGRAVRHLVLERGIRQFLDIGTGLPTADNTHDVAQRAAPEARIVYVDNDPLVLAHARALLTSTPEGRTDYLDADLYDPEAVLKAAGATLDLSRPVGLMILNTLGHVADHAVASTLVTRLMAGLPSGSYLTICDSTATSPGMIAASDAYNRSGAVPYYVRPVDEIAALFQGLELVEPGITQVTRWRPEPDGAGGAGAGEPLDVDAYGGVGRKP</sequence>
<evidence type="ECO:0000313" key="2">
    <source>
        <dbReference type="EMBL" id="QIQ04961.1"/>
    </source>
</evidence>
<evidence type="ECO:0000313" key="3">
    <source>
        <dbReference type="Proteomes" id="UP000501179"/>
    </source>
</evidence>
<keyword evidence="2" id="KW-0489">Methyltransferase</keyword>
<dbReference type="AlphaFoldDB" id="A0A6G9H403"/>
<protein>
    <submittedName>
        <fullName evidence="2">SAM-dependent methyltransferase</fullName>
    </submittedName>
</protein>
<name>A0A6G9H403_9ACTN</name>
<feature type="region of interest" description="Disordered" evidence="1">
    <location>
        <begin position="249"/>
        <end position="278"/>
    </location>
</feature>
<keyword evidence="2" id="KW-0808">Transferase</keyword>
<evidence type="ECO:0000256" key="1">
    <source>
        <dbReference type="SAM" id="MobiDB-lite"/>
    </source>
</evidence>
<dbReference type="PIRSF" id="PIRSF017393">
    <property type="entry name" value="MTase_SAV2177"/>
    <property type="match status" value="1"/>
</dbReference>
<dbReference type="RefSeq" id="WP_167033349.1">
    <property type="nucleotide sequence ID" value="NZ_CP050177.1"/>
</dbReference>
<dbReference type="GO" id="GO:0032259">
    <property type="term" value="P:methylation"/>
    <property type="evidence" value="ECO:0007669"/>
    <property type="project" value="UniProtKB-KW"/>
</dbReference>
<dbReference type="Gene3D" id="3.40.50.150">
    <property type="entry name" value="Vaccinia Virus protein VP39"/>
    <property type="match status" value="1"/>
</dbReference>
<dbReference type="KEGG" id="slia:HA039_24185"/>
<dbReference type="InterPro" id="IPR006764">
    <property type="entry name" value="SAM_dep_MeTrfase_SAV2177_type"/>
</dbReference>
<dbReference type="SUPFAM" id="SSF53335">
    <property type="entry name" value="S-adenosyl-L-methionine-dependent methyltransferases"/>
    <property type="match status" value="1"/>
</dbReference>
<dbReference type="GO" id="GO:0008168">
    <property type="term" value="F:methyltransferase activity"/>
    <property type="evidence" value="ECO:0007669"/>
    <property type="project" value="UniProtKB-KW"/>
</dbReference>
<dbReference type="EMBL" id="CP050177">
    <property type="protein sequence ID" value="QIQ04961.1"/>
    <property type="molecule type" value="Genomic_DNA"/>
</dbReference>
<organism evidence="2 3">
    <name type="scientific">Streptomyces liangshanensis</name>
    <dbReference type="NCBI Taxonomy" id="2717324"/>
    <lineage>
        <taxon>Bacteria</taxon>
        <taxon>Bacillati</taxon>
        <taxon>Actinomycetota</taxon>
        <taxon>Actinomycetes</taxon>
        <taxon>Kitasatosporales</taxon>
        <taxon>Streptomycetaceae</taxon>
        <taxon>Streptomyces</taxon>
    </lineage>
</organism>
<gene>
    <name evidence="2" type="ORF">HA039_24185</name>
</gene>
<keyword evidence="3" id="KW-1185">Reference proteome</keyword>
<dbReference type="InterPro" id="IPR029063">
    <property type="entry name" value="SAM-dependent_MTases_sf"/>
</dbReference>
<dbReference type="Pfam" id="PF04672">
    <property type="entry name" value="Methyltransf_19"/>
    <property type="match status" value="1"/>
</dbReference>
<proteinExistence type="predicted"/>
<dbReference type="Proteomes" id="UP000501179">
    <property type="component" value="Chromosome"/>
</dbReference>
<accession>A0A6G9H403</accession>